<evidence type="ECO:0000313" key="13">
    <source>
        <dbReference type="Proteomes" id="UP001172457"/>
    </source>
</evidence>
<evidence type="ECO:0000256" key="3">
    <source>
        <dbReference type="ARBA" id="ARBA00022679"/>
    </source>
</evidence>
<feature type="binding site" evidence="9">
    <location>
        <position position="775"/>
    </location>
    <ligand>
        <name>UDP-alpha-D-glucose</name>
        <dbReference type="ChEBI" id="CHEBI:58885"/>
    </ligand>
</feature>
<keyword evidence="3" id="KW-0808">Transferase</keyword>
<evidence type="ECO:0000256" key="9">
    <source>
        <dbReference type="PIRSR" id="PIRSR605150-2"/>
    </source>
</evidence>
<comment type="subcellular location">
    <subcellularLocation>
        <location evidence="1">Endomembrane system</location>
        <topology evidence="1">Multi-pass membrane protein</topology>
    </subcellularLocation>
</comment>
<feature type="active site" evidence="8">
    <location>
        <position position="1089"/>
    </location>
</feature>
<reference evidence="12" key="1">
    <citation type="submission" date="2023-03" db="EMBL/GenBank/DDBJ databases">
        <title>Chromosome-scale reference genome and RAD-based genetic map of yellow starthistle (Centaurea solstitialis) reveal putative structural variation and QTLs associated with invader traits.</title>
        <authorList>
            <person name="Reatini B."/>
            <person name="Cang F.A."/>
            <person name="Jiang Q."/>
            <person name="Mckibben M.T.W."/>
            <person name="Barker M.S."/>
            <person name="Rieseberg L.H."/>
            <person name="Dlugosch K.M."/>
        </authorList>
    </citation>
    <scope>NUCLEOTIDE SEQUENCE</scope>
    <source>
        <strain evidence="12">CAN-66</strain>
        <tissue evidence="12">Leaf</tissue>
    </source>
</reference>
<keyword evidence="7" id="KW-0961">Cell wall biogenesis/degradation</keyword>
<feature type="transmembrane region" description="Helical" evidence="11">
    <location>
        <begin position="562"/>
        <end position="580"/>
    </location>
</feature>
<sequence>MLKPSLHTCKPSPSRFINQAFILIYTIAIFAHFYRHLLALIRSPSFATVSLFVSDLVLSFLWVTWQAFFLCPVRRKVFPANLAQAAAAAKKEYPGLDVFVLTADPVKEPALAVVNTALSVLAYDYPAEKLSVYVSDDGGSEVTLFAFMEAAKFAKDWLPYCRKYDLMDRSPEVYFGNDPFLFPETKYIQGMYEKMKQRIQDVAERGTVDLNEINDHDAINAFSRTPIKVLLKNKVDRDVNGDYMPNLIYFSREKNKDIPHHFKGGALNSLIRLSTILTNAPLFLAVDCDMYSNDPKTPLRALCYFLDPNVDPKLAFVQFPQRYHGINKNDTYGAEFLLETQVCPLGMDSWGGTLFMGTGGFFRRQALLEDATEPQRIWNEPVDESDDVMELAHRVASCSYEENTKWGRKIGFRYGSLVEDIFTGFQLHCLAWKSVSDPWFSLYAFLFLGAYGKEFLDYVMAGSGFRRWWNHQRTWLLMGCSSYPFSLFDWSLASLGMSICDFNVTDKASNDELTKRYEQGVFEFGVESTLLLMVGIVAVVNLIAFAVGMKQVLVKNGGFEELFIQLFIAGFGVVNSLPIYEGMVLRSDKGKMPTKIVLKSVFVALVRSWGPNRALREWYGIGMGKDGDTGRSCLVPIMSTATHLLHSSKPSSKTWLNRLFTPLYATAVSLLLLRHYRHLTRSPPTPTAAALFIADFVLAFMWFTSQSFHWNPIERQVFPENLAKVVSESEYPSLDVLICTADPTKEPPVGVVNTVLSVLAYDYPTDKVSVYVSDDGGSKATLYALMEGAEFGKTWIPYCKKRNIVDRSPEVYFGSDHAWFPETDEIKAMYESMKSRVEMVVQNDNFIHIDSEFQEAFRQWTPDFTRQNHPTVIQRKKGNRKVILQNHPTFRRKWEDNFREIKKGRVISDKSIDKDVAGGIMPNLIYVSREKNKSKPHNFKAGALNVLLRVSVTMSNSPIILVLDCDMYSNDPQTPLRALCYFMDPNADPRLGFVQFPQRFTGINENDIYASEFKYETQILSLGMDGLLGTQFMGTGAFLKRHVITGSVPISVSGQEVLKSAHQVASCNYEDNTKWGSKIGFRYGTLVEDTFTSFRLHCEGWKSVLCNPKRAAFLGGSPSNLKDSLTQIKRWYLGFLEIFFNKYSPITYGIWSMNPLQASCYIYYTLHAFWSIPTIVYAFLPQILLLNSIPIFTKVPEGGFFLYLFLFLGAYGKDFLDFVVFGGGTTQRWWNYQRMWLIWGLSGYPFALLEWSLKSLGISTFGFNVTSKAVIDKEESKRYQKGVFEFGAESVMFFPISVASVINLLSFAKGVMEVFVNGRLGEFLLQILVCGFGVVNSWPIYEGMFLRRDGGRMPLKITLASMVNLKTEFSFELIKRTWYLQINRVRVTTHTIFRLIRLSLTQPTEP</sequence>
<dbReference type="GO" id="GO:0016760">
    <property type="term" value="F:cellulose synthase (UDP-forming) activity"/>
    <property type="evidence" value="ECO:0007669"/>
    <property type="project" value="InterPro"/>
</dbReference>
<keyword evidence="6 11" id="KW-0472">Membrane</keyword>
<organism evidence="12 13">
    <name type="scientific">Centaurea solstitialis</name>
    <name type="common">yellow star-thistle</name>
    <dbReference type="NCBI Taxonomy" id="347529"/>
    <lineage>
        <taxon>Eukaryota</taxon>
        <taxon>Viridiplantae</taxon>
        <taxon>Streptophyta</taxon>
        <taxon>Embryophyta</taxon>
        <taxon>Tracheophyta</taxon>
        <taxon>Spermatophyta</taxon>
        <taxon>Magnoliopsida</taxon>
        <taxon>eudicotyledons</taxon>
        <taxon>Gunneridae</taxon>
        <taxon>Pentapetalae</taxon>
        <taxon>asterids</taxon>
        <taxon>campanulids</taxon>
        <taxon>Asterales</taxon>
        <taxon>Asteraceae</taxon>
        <taxon>Carduoideae</taxon>
        <taxon>Cardueae</taxon>
        <taxon>Centaureinae</taxon>
        <taxon>Centaurea</taxon>
    </lineage>
</organism>
<evidence type="ECO:0000256" key="1">
    <source>
        <dbReference type="ARBA" id="ARBA00004127"/>
    </source>
</evidence>
<dbReference type="InterPro" id="IPR005150">
    <property type="entry name" value="Cellulose_synth"/>
</dbReference>
<feature type="binding site" evidence="10">
    <location>
        <position position="940"/>
    </location>
    <ligand>
        <name>Mn(2+)</name>
        <dbReference type="ChEBI" id="CHEBI:29035"/>
    </ligand>
</feature>
<keyword evidence="5 11" id="KW-1133">Transmembrane helix</keyword>
<gene>
    <name evidence="12" type="ORF">OSB04_022640</name>
</gene>
<feature type="transmembrane region" description="Helical" evidence="11">
    <location>
        <begin position="1200"/>
        <end position="1224"/>
    </location>
</feature>
<dbReference type="SUPFAM" id="SSF53448">
    <property type="entry name" value="Nucleotide-diphospho-sugar transferases"/>
    <property type="match status" value="2"/>
</dbReference>
<evidence type="ECO:0000256" key="5">
    <source>
        <dbReference type="ARBA" id="ARBA00022989"/>
    </source>
</evidence>
<evidence type="ECO:0008006" key="14">
    <source>
        <dbReference type="Google" id="ProtNLM"/>
    </source>
</evidence>
<evidence type="ECO:0000256" key="11">
    <source>
        <dbReference type="SAM" id="Phobius"/>
    </source>
</evidence>
<comment type="caution">
    <text evidence="12">The sequence shown here is derived from an EMBL/GenBank/DDBJ whole genome shotgun (WGS) entry which is preliminary data.</text>
</comment>
<dbReference type="PANTHER" id="PTHR13301">
    <property type="entry name" value="X-BOX TRANSCRIPTION FACTOR-RELATED"/>
    <property type="match status" value="1"/>
</dbReference>
<evidence type="ECO:0000256" key="4">
    <source>
        <dbReference type="ARBA" id="ARBA00022692"/>
    </source>
</evidence>
<evidence type="ECO:0000256" key="2">
    <source>
        <dbReference type="ARBA" id="ARBA00022676"/>
    </source>
</evidence>
<feature type="binding site" evidence="9">
    <location>
        <position position="745"/>
    </location>
    <ligand>
        <name>UDP-alpha-D-glucose</name>
        <dbReference type="ChEBI" id="CHEBI:58885"/>
    </ligand>
</feature>
<feature type="active site" evidence="8">
    <location>
        <position position="775"/>
    </location>
</feature>
<dbReference type="Gene3D" id="3.90.550.10">
    <property type="entry name" value="Spore Coat Polysaccharide Biosynthesis Protein SpsA, Chain A"/>
    <property type="match status" value="3"/>
</dbReference>
<keyword evidence="2" id="KW-0328">Glycosyltransferase</keyword>
<feature type="transmembrane region" description="Helical" evidence="11">
    <location>
        <begin position="655"/>
        <end position="673"/>
    </location>
</feature>
<feature type="transmembrane region" description="Helical" evidence="11">
    <location>
        <begin position="1286"/>
        <end position="1308"/>
    </location>
</feature>
<feature type="transmembrane region" description="Helical" evidence="11">
    <location>
        <begin position="1236"/>
        <end position="1253"/>
    </location>
</feature>
<feature type="transmembrane region" description="Helical" evidence="11">
    <location>
        <begin position="16"/>
        <end position="34"/>
    </location>
</feature>
<feature type="transmembrane region" description="Helical" evidence="11">
    <location>
        <begin position="46"/>
        <end position="65"/>
    </location>
</feature>
<dbReference type="GO" id="GO:0012505">
    <property type="term" value="C:endomembrane system"/>
    <property type="evidence" value="ECO:0007669"/>
    <property type="project" value="UniProtKB-SubCell"/>
</dbReference>
<dbReference type="GO" id="GO:0030244">
    <property type="term" value="P:cellulose biosynthetic process"/>
    <property type="evidence" value="ECO:0007669"/>
    <property type="project" value="InterPro"/>
</dbReference>
<proteinExistence type="predicted"/>
<evidence type="ECO:0000256" key="10">
    <source>
        <dbReference type="PIRSR" id="PIRSR605150-3"/>
    </source>
</evidence>
<evidence type="ECO:0000256" key="7">
    <source>
        <dbReference type="ARBA" id="ARBA00023316"/>
    </source>
</evidence>
<accession>A0AA38W7T7</accession>
<name>A0AA38W7T7_9ASTR</name>
<feature type="transmembrane region" description="Helical" evidence="11">
    <location>
        <begin position="1323"/>
        <end position="1346"/>
    </location>
</feature>
<keyword evidence="13" id="KW-1185">Reference proteome</keyword>
<dbReference type="Pfam" id="PF03552">
    <property type="entry name" value="Cellulose_synt"/>
    <property type="match status" value="4"/>
</dbReference>
<keyword evidence="4 11" id="KW-0812">Transmembrane</keyword>
<protein>
    <recommendedName>
        <fullName evidence="14">Cellulose synthase-like protein G3</fullName>
    </recommendedName>
</protein>
<dbReference type="GO" id="GO:0071555">
    <property type="term" value="P:cell wall organization"/>
    <property type="evidence" value="ECO:0007669"/>
    <property type="project" value="UniProtKB-KW"/>
</dbReference>
<feature type="binding site" evidence="9">
    <location>
        <position position="746"/>
    </location>
    <ligand>
        <name>UDP-alpha-D-glucose</name>
        <dbReference type="ChEBI" id="CHEBI:58885"/>
    </ligand>
</feature>
<dbReference type="InterPro" id="IPR029044">
    <property type="entry name" value="Nucleotide-diphossugar_trans"/>
</dbReference>
<evidence type="ECO:0000313" key="12">
    <source>
        <dbReference type="EMBL" id="KAJ9550097.1"/>
    </source>
</evidence>
<feature type="binding site" evidence="10">
    <location>
        <position position="964"/>
    </location>
    <ligand>
        <name>Mn(2+)</name>
        <dbReference type="ChEBI" id="CHEBI:29035"/>
    </ligand>
</feature>
<feature type="transmembrane region" description="Helical" evidence="11">
    <location>
        <begin position="685"/>
        <end position="703"/>
    </location>
</feature>
<evidence type="ECO:0000256" key="8">
    <source>
        <dbReference type="PIRSR" id="PIRSR605150-1"/>
    </source>
</evidence>
<dbReference type="Proteomes" id="UP001172457">
    <property type="component" value="Chromosome 5"/>
</dbReference>
<evidence type="ECO:0000256" key="6">
    <source>
        <dbReference type="ARBA" id="ARBA00023136"/>
    </source>
</evidence>
<dbReference type="GO" id="GO:0016020">
    <property type="term" value="C:membrane"/>
    <property type="evidence" value="ECO:0007669"/>
    <property type="project" value="InterPro"/>
</dbReference>
<dbReference type="EMBL" id="JARYMX010000005">
    <property type="protein sequence ID" value="KAJ9550097.1"/>
    <property type="molecule type" value="Genomic_DNA"/>
</dbReference>
<feature type="transmembrane region" description="Helical" evidence="11">
    <location>
        <begin position="530"/>
        <end position="550"/>
    </location>
</feature>